<dbReference type="Proteomes" id="UP000717624">
    <property type="component" value="Unassembled WGS sequence"/>
</dbReference>
<protein>
    <submittedName>
        <fullName evidence="2">Chromosome segregation ATPase</fullName>
    </submittedName>
</protein>
<accession>A0A938Y2J9</accession>
<dbReference type="AlphaFoldDB" id="A0A938Y2J9"/>
<gene>
    <name evidence="2" type="ORF">JOD01_002851</name>
</gene>
<evidence type="ECO:0000313" key="2">
    <source>
        <dbReference type="EMBL" id="MBM7591224.1"/>
    </source>
</evidence>
<organism evidence="2 3">
    <name type="scientific">Brevibacillus fulvus</name>
    <dbReference type="NCBI Taxonomy" id="1125967"/>
    <lineage>
        <taxon>Bacteria</taxon>
        <taxon>Bacillati</taxon>
        <taxon>Bacillota</taxon>
        <taxon>Bacilli</taxon>
        <taxon>Bacillales</taxon>
        <taxon>Paenibacillaceae</taxon>
        <taxon>Brevibacillus</taxon>
    </lineage>
</organism>
<dbReference type="RefSeq" id="WP_204518945.1">
    <property type="nucleotide sequence ID" value="NZ_BAABIN010000012.1"/>
</dbReference>
<reference evidence="2" key="1">
    <citation type="submission" date="2021-01" db="EMBL/GenBank/DDBJ databases">
        <title>Genomic Encyclopedia of Type Strains, Phase IV (KMG-IV): sequencing the most valuable type-strain genomes for metagenomic binning, comparative biology and taxonomic classification.</title>
        <authorList>
            <person name="Goeker M."/>
        </authorList>
    </citation>
    <scope>NUCLEOTIDE SEQUENCE</scope>
    <source>
        <strain evidence="2">DSM 25523</strain>
    </source>
</reference>
<comment type="caution">
    <text evidence="2">The sequence shown here is derived from an EMBL/GenBank/DDBJ whole genome shotgun (WGS) entry which is preliminary data.</text>
</comment>
<proteinExistence type="predicted"/>
<name>A0A938Y2J9_9BACL</name>
<keyword evidence="1" id="KW-0175">Coiled coil</keyword>
<dbReference type="EMBL" id="JAFBEB010000010">
    <property type="protein sequence ID" value="MBM7591224.1"/>
    <property type="molecule type" value="Genomic_DNA"/>
</dbReference>
<evidence type="ECO:0000256" key="1">
    <source>
        <dbReference type="SAM" id="Coils"/>
    </source>
</evidence>
<evidence type="ECO:0000313" key="3">
    <source>
        <dbReference type="Proteomes" id="UP000717624"/>
    </source>
</evidence>
<keyword evidence="3" id="KW-1185">Reference proteome</keyword>
<feature type="coiled-coil region" evidence="1">
    <location>
        <begin position="72"/>
        <end position="106"/>
    </location>
</feature>
<sequence length="143" mass="16555">MERKLTERPKVSQQVIDLFTRVVDAQDDKGYDKYGKTIDAADGYDWNAMALEEAVDGLKYLTKENNRLRDTVLGLGRMYDELDRENQELRAQLEGMRKQRNDAEETTYRLNNQLLLYTEALEKLADAEGYFGEIARNALRGPE</sequence>